<evidence type="ECO:0008006" key="4">
    <source>
        <dbReference type="Google" id="ProtNLM"/>
    </source>
</evidence>
<dbReference type="InterPro" id="IPR052747">
    <property type="entry name" value="TA_system_RelE_toxin"/>
</dbReference>
<dbReference type="InterPro" id="IPR035093">
    <property type="entry name" value="RelE/ParE_toxin_dom_sf"/>
</dbReference>
<comment type="caution">
    <text evidence="2">The sequence shown here is derived from an EMBL/GenBank/DDBJ whole genome shotgun (WGS) entry which is preliminary data.</text>
</comment>
<dbReference type="PANTHER" id="PTHR38813">
    <property type="match status" value="1"/>
</dbReference>
<keyword evidence="3" id="KW-1185">Reference proteome</keyword>
<dbReference type="PANTHER" id="PTHR38813:SF1">
    <property type="entry name" value="TOXIN RELE1-RELATED"/>
    <property type="match status" value="1"/>
</dbReference>
<organism evidence="2 3">
    <name type="scientific">Aureimonas glaciei</name>
    <dbReference type="NCBI Taxonomy" id="1776957"/>
    <lineage>
        <taxon>Bacteria</taxon>
        <taxon>Pseudomonadati</taxon>
        <taxon>Pseudomonadota</taxon>
        <taxon>Alphaproteobacteria</taxon>
        <taxon>Hyphomicrobiales</taxon>
        <taxon>Aurantimonadaceae</taxon>
        <taxon>Aureimonas</taxon>
    </lineage>
</organism>
<evidence type="ECO:0000313" key="2">
    <source>
        <dbReference type="EMBL" id="GGD13913.1"/>
    </source>
</evidence>
<dbReference type="Gene3D" id="3.30.2310.20">
    <property type="entry name" value="RelE-like"/>
    <property type="match status" value="1"/>
</dbReference>
<reference evidence="2" key="1">
    <citation type="journal article" date="2014" name="Int. J. Syst. Evol. Microbiol.">
        <title>Complete genome sequence of Corynebacterium casei LMG S-19264T (=DSM 44701T), isolated from a smear-ripened cheese.</title>
        <authorList>
            <consortium name="US DOE Joint Genome Institute (JGI-PGF)"/>
            <person name="Walter F."/>
            <person name="Albersmeier A."/>
            <person name="Kalinowski J."/>
            <person name="Ruckert C."/>
        </authorList>
    </citation>
    <scope>NUCLEOTIDE SEQUENCE</scope>
    <source>
        <strain evidence="2">CGMCC 1.15493</strain>
    </source>
</reference>
<accession>A0A917D848</accession>
<dbReference type="InterPro" id="IPR007712">
    <property type="entry name" value="RelE/ParE_toxin"/>
</dbReference>
<evidence type="ECO:0000313" key="3">
    <source>
        <dbReference type="Proteomes" id="UP000613160"/>
    </source>
</evidence>
<dbReference type="EMBL" id="BMJJ01000003">
    <property type="protein sequence ID" value="GGD13913.1"/>
    <property type="molecule type" value="Genomic_DNA"/>
</dbReference>
<keyword evidence="1" id="KW-1277">Toxin-antitoxin system</keyword>
<reference evidence="2" key="2">
    <citation type="submission" date="2020-09" db="EMBL/GenBank/DDBJ databases">
        <authorList>
            <person name="Sun Q."/>
            <person name="Zhou Y."/>
        </authorList>
    </citation>
    <scope>NUCLEOTIDE SEQUENCE</scope>
    <source>
        <strain evidence="2">CGMCC 1.15493</strain>
    </source>
</reference>
<dbReference type="SUPFAM" id="SSF143011">
    <property type="entry name" value="RelE-like"/>
    <property type="match status" value="1"/>
</dbReference>
<dbReference type="AlphaFoldDB" id="A0A917D848"/>
<sequence>MQLIIHPNAEKVLSRLPVRDSEAIKAKLQIYADTGHGDVKKLSGRDEYRMRIGVWRALFVVQGNMIVLRVAHRREVYR</sequence>
<evidence type="ECO:0000256" key="1">
    <source>
        <dbReference type="ARBA" id="ARBA00022649"/>
    </source>
</evidence>
<dbReference type="Proteomes" id="UP000613160">
    <property type="component" value="Unassembled WGS sequence"/>
</dbReference>
<proteinExistence type="predicted"/>
<gene>
    <name evidence="2" type="ORF">GCM10011335_15840</name>
</gene>
<name>A0A917D848_9HYPH</name>
<protein>
    <recommendedName>
        <fullName evidence="4">Type II toxin-antitoxin system RelE/ParE family toxin</fullName>
    </recommendedName>
</protein>
<dbReference type="Pfam" id="PF05016">
    <property type="entry name" value="ParE_toxin"/>
    <property type="match status" value="1"/>
</dbReference>
<dbReference type="RefSeq" id="WP_188850044.1">
    <property type="nucleotide sequence ID" value="NZ_BMJJ01000003.1"/>
</dbReference>